<dbReference type="EMBL" id="ACYT02000005">
    <property type="protein sequence ID" value="EFF80944.1"/>
    <property type="molecule type" value="Genomic_DNA"/>
</dbReference>
<gene>
    <name evidence="3" type="ORF">HMPREF0970_00092</name>
</gene>
<dbReference type="InterPro" id="IPR010619">
    <property type="entry name" value="ThrE-like_N"/>
</dbReference>
<name>D4TVY5_9ACTO</name>
<dbReference type="RefSeq" id="WP_003793883.1">
    <property type="nucleotide sequence ID" value="NZ_GG753639.1"/>
</dbReference>
<evidence type="ECO:0000256" key="1">
    <source>
        <dbReference type="ARBA" id="ARBA00034125"/>
    </source>
</evidence>
<reference evidence="3 4" key="1">
    <citation type="submission" date="2009-10" db="EMBL/GenBank/DDBJ databases">
        <authorList>
            <person name="Weinstock G."/>
            <person name="Sodergren E."/>
            <person name="Clifton S."/>
            <person name="Fulton L."/>
            <person name="Fulton B."/>
            <person name="Courtney L."/>
            <person name="Fronick C."/>
            <person name="Harrison M."/>
            <person name="Strong C."/>
            <person name="Farmer C."/>
            <person name="Delahaunty K."/>
            <person name="Markovic C."/>
            <person name="Hall O."/>
            <person name="Minx P."/>
            <person name="Tomlinson C."/>
            <person name="Mitreva M."/>
            <person name="Nelson J."/>
            <person name="Hou S."/>
            <person name="Wollam A."/>
            <person name="Pepin K.H."/>
            <person name="Johnson M."/>
            <person name="Bhonagiri V."/>
            <person name="Nash W.E."/>
            <person name="Warren W."/>
            <person name="Chinwalla A."/>
            <person name="Mardis E.R."/>
            <person name="Wilson R.K."/>
        </authorList>
    </citation>
    <scope>NUCLEOTIDE SEQUENCE [LARGE SCALE GENOMIC DNA]</scope>
    <source>
        <strain evidence="3 4">F0309</strain>
    </source>
</reference>
<protein>
    <recommendedName>
        <fullName evidence="2">Threonine/serine exporter-like N-terminal domain-containing protein</fullName>
    </recommendedName>
</protein>
<evidence type="ECO:0000313" key="3">
    <source>
        <dbReference type="EMBL" id="EFF80944.1"/>
    </source>
</evidence>
<proteinExistence type="inferred from homology"/>
<dbReference type="GO" id="GO:0022857">
    <property type="term" value="F:transmembrane transporter activity"/>
    <property type="evidence" value="ECO:0007669"/>
    <property type="project" value="InterPro"/>
</dbReference>
<comment type="caution">
    <text evidence="3">The sequence shown here is derived from an EMBL/GenBank/DDBJ whole genome shotgun (WGS) entry which is preliminary data.</text>
</comment>
<dbReference type="Proteomes" id="UP000003150">
    <property type="component" value="Unassembled WGS sequence"/>
</dbReference>
<accession>D4TVY5</accession>
<organism evidence="3 4">
    <name type="scientific">Schaalia odontolytica F0309</name>
    <dbReference type="NCBI Taxonomy" id="649742"/>
    <lineage>
        <taxon>Bacteria</taxon>
        <taxon>Bacillati</taxon>
        <taxon>Actinomycetota</taxon>
        <taxon>Actinomycetes</taxon>
        <taxon>Actinomycetales</taxon>
        <taxon>Actinomycetaceae</taxon>
        <taxon>Schaalia</taxon>
    </lineage>
</organism>
<feature type="domain" description="Threonine/serine exporter-like N-terminal" evidence="2">
    <location>
        <begin position="13"/>
        <end position="52"/>
    </location>
</feature>
<dbReference type="HOGENOM" id="CLU_3072966_0_0_11"/>
<evidence type="ECO:0000313" key="4">
    <source>
        <dbReference type="Proteomes" id="UP000003150"/>
    </source>
</evidence>
<feature type="non-terminal residue" evidence="3">
    <location>
        <position position="53"/>
    </location>
</feature>
<dbReference type="Pfam" id="PF06738">
    <property type="entry name" value="ThrE"/>
    <property type="match status" value="1"/>
</dbReference>
<sequence>MAAHDRLAHQSQVVLRLGQMLLSFGASAYRVKKSMADLARAVGISEHRAQVTY</sequence>
<comment type="similarity">
    <text evidence="1">Belongs to the ThrE exporter (TC 2.A.79) family.</text>
</comment>
<dbReference type="AlphaFoldDB" id="D4TVY5"/>
<evidence type="ECO:0000259" key="2">
    <source>
        <dbReference type="Pfam" id="PF06738"/>
    </source>
</evidence>